<feature type="region of interest" description="Disordered" evidence="1">
    <location>
        <begin position="1"/>
        <end position="62"/>
    </location>
</feature>
<organism evidence="2">
    <name type="scientific">Trichophyton rubrum CBS 288.86</name>
    <dbReference type="NCBI Taxonomy" id="1215330"/>
    <lineage>
        <taxon>Eukaryota</taxon>
        <taxon>Fungi</taxon>
        <taxon>Dikarya</taxon>
        <taxon>Ascomycota</taxon>
        <taxon>Pezizomycotina</taxon>
        <taxon>Eurotiomycetes</taxon>
        <taxon>Eurotiomycetidae</taxon>
        <taxon>Onygenales</taxon>
        <taxon>Arthrodermataceae</taxon>
        <taxon>Trichophyton</taxon>
    </lineage>
</organism>
<name>A0A022W747_TRIRU</name>
<dbReference type="Proteomes" id="UP000023758">
    <property type="component" value="Unassembled WGS sequence"/>
</dbReference>
<sequence length="62" mass="7165">MDSVKSSDGLSGDNASAPLSKFQQLLQKRTEQVLTERRAQEAHRADMEREQLNYKPQQSQRF</sequence>
<reference evidence="2" key="1">
    <citation type="submission" date="2014-02" db="EMBL/GenBank/DDBJ databases">
        <title>The Genome Sequence of Trichophyton rubrum (morphotype fischeri) CBS 288.86.</title>
        <authorList>
            <consortium name="The Broad Institute Genomics Platform"/>
            <person name="Cuomo C.A."/>
            <person name="White T.C."/>
            <person name="Graser Y."/>
            <person name="Martinez-Rossi N."/>
            <person name="Heitman J."/>
            <person name="Young S.K."/>
            <person name="Zeng Q."/>
            <person name="Gargeya S."/>
            <person name="Abouelleil A."/>
            <person name="Alvarado L."/>
            <person name="Chapman S.B."/>
            <person name="Gainer-Dewar J."/>
            <person name="Goldberg J."/>
            <person name="Griggs A."/>
            <person name="Gujja S."/>
            <person name="Hansen M."/>
            <person name="Howarth C."/>
            <person name="Imamovic A."/>
            <person name="Larimer J."/>
            <person name="Martinez D."/>
            <person name="Murphy C."/>
            <person name="Pearson M.D."/>
            <person name="Persinoti G."/>
            <person name="Poon T."/>
            <person name="Priest M."/>
            <person name="Roberts A.D."/>
            <person name="Saif S."/>
            <person name="Shea T.D."/>
            <person name="Sykes S.N."/>
            <person name="Wortman J."/>
            <person name="Nusbaum C."/>
            <person name="Birren B."/>
        </authorList>
    </citation>
    <scope>NUCLEOTIDE SEQUENCE [LARGE SCALE GENOMIC DNA]</scope>
    <source>
        <strain evidence="2">CBS 288.86</strain>
    </source>
</reference>
<accession>A0A022W747</accession>
<dbReference type="AlphaFoldDB" id="A0A022W747"/>
<protein>
    <submittedName>
        <fullName evidence="2">Uncharacterized protein</fullName>
    </submittedName>
</protein>
<dbReference type="HOGENOM" id="CLU_2905782_0_0_1"/>
<gene>
    <name evidence="2" type="ORF">H103_03184</name>
</gene>
<feature type="compositionally biased region" description="Basic and acidic residues" evidence="1">
    <location>
        <begin position="28"/>
        <end position="52"/>
    </location>
</feature>
<evidence type="ECO:0000313" key="2">
    <source>
        <dbReference type="EMBL" id="EZF53991.1"/>
    </source>
</evidence>
<evidence type="ECO:0000256" key="1">
    <source>
        <dbReference type="SAM" id="MobiDB-lite"/>
    </source>
</evidence>
<proteinExistence type="predicted"/>
<dbReference type="EMBL" id="KK207797">
    <property type="protein sequence ID" value="EZF53991.1"/>
    <property type="molecule type" value="Genomic_DNA"/>
</dbReference>